<dbReference type="CDD" id="cd00761">
    <property type="entry name" value="Glyco_tranf_GTA_type"/>
    <property type="match status" value="1"/>
</dbReference>
<protein>
    <submittedName>
        <fullName evidence="2">GalNAc(5)-diNAcBac-PP-undecaprenol beta-1,3-glucosyltransferase</fullName>
    </submittedName>
    <submittedName>
        <fullName evidence="3">Putative glycosyltransferase</fullName>
    </submittedName>
</protein>
<dbReference type="AlphaFoldDB" id="A0A0A8J3Z6"/>
<reference evidence="2" key="2">
    <citation type="journal article" date="2016" name="PLoS ONE">
        <title>Comparison of O-Antigen Gene Clusters of All O-Serogroups of Escherichia coli and Proposal for Adopting a New Nomenclature for O-Typing.</title>
        <authorList>
            <person name="DebRoy C."/>
            <person name="Fratamico P.M."/>
            <person name="Yan X."/>
            <person name="Baranzoni G."/>
            <person name="Liu Y."/>
            <person name="Needleman D.S."/>
            <person name="Tebbs R."/>
            <person name="O'Connell C.D."/>
            <person name="Allred A."/>
            <person name="Swimley M."/>
            <person name="Mwangi M."/>
            <person name="Kapur V."/>
            <person name="Raygoza Garay J.A."/>
            <person name="Roberts E.L."/>
            <person name="Katani R."/>
        </authorList>
    </citation>
    <scope>NUCLEOTIDE SEQUENCE</scope>
    <source>
        <strain evidence="2">E 39a</strain>
    </source>
</reference>
<dbReference type="Pfam" id="PF00535">
    <property type="entry name" value="Glycos_transf_2"/>
    <property type="match status" value="1"/>
</dbReference>
<dbReference type="InterPro" id="IPR029044">
    <property type="entry name" value="Nucleotide-diphossugar_trans"/>
</dbReference>
<evidence type="ECO:0000313" key="2">
    <source>
        <dbReference type="EMBL" id="AIG62572.1"/>
    </source>
</evidence>
<dbReference type="SUPFAM" id="SSF53448">
    <property type="entry name" value="Nucleotide-diphospho-sugar transferases"/>
    <property type="match status" value="1"/>
</dbReference>
<dbReference type="EMBL" id="KJ755561">
    <property type="protein sequence ID" value="AIG62572.1"/>
    <property type="molecule type" value="Genomic_DNA"/>
</dbReference>
<dbReference type="Gene3D" id="3.90.550.10">
    <property type="entry name" value="Spore Coat Polysaccharide Biosynthesis Protein SpsA, Chain A"/>
    <property type="match status" value="1"/>
</dbReference>
<organism evidence="3">
    <name type="scientific">Escherichia coli</name>
    <dbReference type="NCBI Taxonomy" id="562"/>
    <lineage>
        <taxon>Bacteria</taxon>
        <taxon>Pseudomonadati</taxon>
        <taxon>Pseudomonadota</taxon>
        <taxon>Gammaproteobacteria</taxon>
        <taxon>Enterobacterales</taxon>
        <taxon>Enterobacteriaceae</taxon>
        <taxon>Escherichia</taxon>
    </lineage>
</organism>
<evidence type="ECO:0000259" key="1">
    <source>
        <dbReference type="Pfam" id="PF00535"/>
    </source>
</evidence>
<dbReference type="InterPro" id="IPR001173">
    <property type="entry name" value="Glyco_trans_2-like"/>
</dbReference>
<dbReference type="RefSeq" id="WP_000153788.1">
    <property type="nucleotide sequence ID" value="NZ_BFLQ01000020.1"/>
</dbReference>
<name>A0A0A8J3Z6_ECOLX</name>
<dbReference type="GO" id="GO:0016758">
    <property type="term" value="F:hexosyltransferase activity"/>
    <property type="evidence" value="ECO:0007669"/>
    <property type="project" value="UniProtKB-ARBA"/>
</dbReference>
<dbReference type="EMBL" id="AB811607">
    <property type="protein sequence ID" value="BAQ00747.1"/>
    <property type="molecule type" value="Genomic_DNA"/>
</dbReference>
<sequence>MTILFSVITPTYNRADELSSLFKSLNNQEGIEFEWVIIDDGSEDHTQQQVNDFKKHNKNITDIKYFYQENKGKNSAVIRGIQNASGDYIVVIDSDDYLLDDALIRVKNILDEESVNGDDKIIGISGVKVKSDFTPVSYISNSSALRMSHYEWFYKFQRLGDRIDFYKARVLKEKIFNAFPKEKFITEDAYWLDLVGEKIFINEPLLVIKYLEGGLSSSYSLLLRNSPFGTSYYYYILLINADNFKTKLKASLLMMYYIFVTILKNSNIVIGLLSLMLFPILCIIKFFRS</sequence>
<keyword evidence="3" id="KW-0808">Transferase</keyword>
<proteinExistence type="predicted"/>
<dbReference type="PANTHER" id="PTHR22916">
    <property type="entry name" value="GLYCOSYLTRANSFERASE"/>
    <property type="match status" value="1"/>
</dbReference>
<reference evidence="3" key="1">
    <citation type="journal article" date="2014" name="DNA Res.">
        <title>A complete view of the genetic diversity of the Escherichia coli O-antigen biosynthesis gene cluster.</title>
        <authorList>
            <person name="Iguchi A."/>
            <person name="Iyoda S."/>
            <person name="Kikuchi T."/>
            <person name="Ogura Y."/>
            <person name="Katsura K."/>
            <person name="Ohnishi M."/>
            <person name="Hayashi T."/>
            <person name="Thomson N.R."/>
        </authorList>
    </citation>
    <scope>NUCLEOTIDE SEQUENCE</scope>
    <source>
        <strain evidence="3">E39a</strain>
    </source>
</reference>
<feature type="domain" description="Glycosyltransferase 2-like" evidence="1">
    <location>
        <begin position="6"/>
        <end position="114"/>
    </location>
</feature>
<evidence type="ECO:0000313" key="3">
    <source>
        <dbReference type="EMBL" id="BAQ00747.1"/>
    </source>
</evidence>
<dbReference type="PANTHER" id="PTHR22916:SF3">
    <property type="entry name" value="UDP-GLCNAC:BETAGAL BETA-1,3-N-ACETYLGLUCOSAMINYLTRANSFERASE-LIKE PROTEIN 1"/>
    <property type="match status" value="1"/>
</dbReference>
<accession>A0A0A8J3Z6</accession>
<gene>
    <name evidence="2" type="primary">pglI</name>
</gene>